<evidence type="ECO:0000256" key="10">
    <source>
        <dbReference type="ARBA" id="ARBA00022932"/>
    </source>
</evidence>
<evidence type="ECO:0000313" key="16">
    <source>
        <dbReference type="Proteomes" id="UP000430670"/>
    </source>
</evidence>
<dbReference type="InterPro" id="IPR045085">
    <property type="entry name" value="HLD_clamp_pol_III_gamma_tau"/>
</dbReference>
<dbReference type="InterPro" id="IPR001270">
    <property type="entry name" value="ClpA/B"/>
</dbReference>
<dbReference type="SUPFAM" id="SSF52540">
    <property type="entry name" value="P-loop containing nucleoside triphosphate hydrolases"/>
    <property type="match status" value="1"/>
</dbReference>
<dbReference type="GO" id="GO:0003677">
    <property type="term" value="F:DNA binding"/>
    <property type="evidence" value="ECO:0007669"/>
    <property type="project" value="InterPro"/>
</dbReference>
<dbReference type="EC" id="2.7.7.7" evidence="2"/>
<evidence type="ECO:0000256" key="4">
    <source>
        <dbReference type="ARBA" id="ARBA00022695"/>
    </source>
</evidence>
<comment type="caution">
    <text evidence="15">The sequence shown here is derived from an EMBL/GenBank/DDBJ whole genome shotgun (WGS) entry which is preliminary data.</text>
</comment>
<dbReference type="OrthoDB" id="9810148at2"/>
<evidence type="ECO:0000256" key="3">
    <source>
        <dbReference type="ARBA" id="ARBA00022679"/>
    </source>
</evidence>
<dbReference type="CDD" id="cd18137">
    <property type="entry name" value="HLD_clamp_pol_III_gamma_tau"/>
    <property type="match status" value="1"/>
</dbReference>
<evidence type="ECO:0000256" key="12">
    <source>
        <dbReference type="SAM" id="Coils"/>
    </source>
</evidence>
<dbReference type="PANTHER" id="PTHR11669">
    <property type="entry name" value="REPLICATION FACTOR C / DNA POLYMERASE III GAMMA-TAU SUBUNIT"/>
    <property type="match status" value="1"/>
</dbReference>
<dbReference type="InterPro" id="IPR008921">
    <property type="entry name" value="DNA_pol3_clamp-load_cplx_C"/>
</dbReference>
<dbReference type="Gene3D" id="1.10.8.60">
    <property type="match status" value="1"/>
</dbReference>
<feature type="compositionally biased region" description="Low complexity" evidence="13">
    <location>
        <begin position="420"/>
        <end position="432"/>
    </location>
</feature>
<keyword evidence="7" id="KW-0547">Nucleotide-binding</keyword>
<evidence type="ECO:0000313" key="15">
    <source>
        <dbReference type="EMBL" id="MTV50697.1"/>
    </source>
</evidence>
<keyword evidence="5" id="KW-0235">DNA replication</keyword>
<keyword evidence="8" id="KW-0862">Zinc</keyword>
<dbReference type="Proteomes" id="UP000430670">
    <property type="component" value="Unassembled WGS sequence"/>
</dbReference>
<dbReference type="GO" id="GO:0005524">
    <property type="term" value="F:ATP binding"/>
    <property type="evidence" value="ECO:0007669"/>
    <property type="project" value="UniProtKB-KW"/>
</dbReference>
<dbReference type="Pfam" id="PF12169">
    <property type="entry name" value="DNA_pol3_gamma3"/>
    <property type="match status" value="1"/>
</dbReference>
<dbReference type="PRINTS" id="PR00300">
    <property type="entry name" value="CLPPROTEASEA"/>
</dbReference>
<evidence type="ECO:0000256" key="11">
    <source>
        <dbReference type="ARBA" id="ARBA00049244"/>
    </source>
</evidence>
<evidence type="ECO:0000256" key="8">
    <source>
        <dbReference type="ARBA" id="ARBA00022833"/>
    </source>
</evidence>
<dbReference type="NCBIfam" id="NF004046">
    <property type="entry name" value="PRK05563.1"/>
    <property type="match status" value="1"/>
</dbReference>
<dbReference type="SMART" id="SM00382">
    <property type="entry name" value="AAA"/>
    <property type="match status" value="1"/>
</dbReference>
<evidence type="ECO:0000256" key="2">
    <source>
        <dbReference type="ARBA" id="ARBA00012417"/>
    </source>
</evidence>
<keyword evidence="16" id="KW-1185">Reference proteome</keyword>
<dbReference type="PANTHER" id="PTHR11669:SF0">
    <property type="entry name" value="PROTEIN STICHEL-LIKE 2"/>
    <property type="match status" value="1"/>
</dbReference>
<keyword evidence="3 15" id="KW-0808">Transferase</keyword>
<dbReference type="InterPro" id="IPR003593">
    <property type="entry name" value="AAA+_ATPase"/>
</dbReference>
<keyword evidence="10" id="KW-0239">DNA-directed DNA polymerase</keyword>
<feature type="coiled-coil region" evidence="12">
    <location>
        <begin position="443"/>
        <end position="470"/>
    </location>
</feature>
<feature type="region of interest" description="Disordered" evidence="13">
    <location>
        <begin position="601"/>
        <end position="634"/>
    </location>
</feature>
<evidence type="ECO:0000259" key="14">
    <source>
        <dbReference type="SMART" id="SM00382"/>
    </source>
</evidence>
<dbReference type="InterPro" id="IPR050238">
    <property type="entry name" value="DNA_Rep/Repair_Clamp_Loader"/>
</dbReference>
<keyword evidence="12" id="KW-0175">Coiled coil</keyword>
<dbReference type="EMBL" id="WNKU01000032">
    <property type="protein sequence ID" value="MTV50697.1"/>
    <property type="molecule type" value="Genomic_DNA"/>
</dbReference>
<evidence type="ECO:0000256" key="13">
    <source>
        <dbReference type="SAM" id="MobiDB-lite"/>
    </source>
</evidence>
<dbReference type="SUPFAM" id="SSF48019">
    <property type="entry name" value="post-AAA+ oligomerization domain-like"/>
    <property type="match status" value="1"/>
</dbReference>
<dbReference type="InterPro" id="IPR022754">
    <property type="entry name" value="DNA_pol_III_gamma-3"/>
</dbReference>
<evidence type="ECO:0000256" key="1">
    <source>
        <dbReference type="ARBA" id="ARBA00006360"/>
    </source>
</evidence>
<comment type="similarity">
    <text evidence="1">Belongs to the DnaX/STICHEL family.</text>
</comment>
<comment type="catalytic activity">
    <reaction evidence="11">
        <text>DNA(n) + a 2'-deoxyribonucleoside 5'-triphosphate = DNA(n+1) + diphosphate</text>
        <dbReference type="Rhea" id="RHEA:22508"/>
        <dbReference type="Rhea" id="RHEA-COMP:17339"/>
        <dbReference type="Rhea" id="RHEA-COMP:17340"/>
        <dbReference type="ChEBI" id="CHEBI:33019"/>
        <dbReference type="ChEBI" id="CHEBI:61560"/>
        <dbReference type="ChEBI" id="CHEBI:173112"/>
        <dbReference type="EC" id="2.7.7.7"/>
    </reaction>
</comment>
<dbReference type="FunFam" id="1.10.8.60:FF:000013">
    <property type="entry name" value="DNA polymerase III subunit gamma/tau"/>
    <property type="match status" value="1"/>
</dbReference>
<keyword evidence="9" id="KW-0067">ATP-binding</keyword>
<reference evidence="15 16" key="1">
    <citation type="submission" date="2019-11" db="EMBL/GenBank/DDBJ databases">
        <title>Whole-genome sequence of a the green, strictly anaerobic photosynthetic bacterium Heliobacillus mobilis DSM 6151.</title>
        <authorList>
            <person name="Kyndt J.A."/>
            <person name="Meyer T.E."/>
        </authorList>
    </citation>
    <scope>NUCLEOTIDE SEQUENCE [LARGE SCALE GENOMIC DNA]</scope>
    <source>
        <strain evidence="15 16">DSM 6151</strain>
    </source>
</reference>
<evidence type="ECO:0000256" key="7">
    <source>
        <dbReference type="ARBA" id="ARBA00022741"/>
    </source>
</evidence>
<gene>
    <name evidence="15" type="primary">dnaX</name>
    <name evidence="15" type="ORF">GJ688_17315</name>
</gene>
<dbReference type="InterPro" id="IPR027417">
    <property type="entry name" value="P-loop_NTPase"/>
</dbReference>
<dbReference type="FunFam" id="3.40.50.300:FF:000014">
    <property type="entry name" value="DNA polymerase III subunit gamma/tau"/>
    <property type="match status" value="1"/>
</dbReference>
<dbReference type="NCBIfam" id="TIGR02397">
    <property type="entry name" value="dnaX_nterm"/>
    <property type="match status" value="1"/>
</dbReference>
<dbReference type="InterPro" id="IPR012763">
    <property type="entry name" value="DNA_pol_III_sug/sutau_N"/>
</dbReference>
<dbReference type="Gene3D" id="3.40.50.300">
    <property type="entry name" value="P-loop containing nucleotide triphosphate hydrolases"/>
    <property type="match status" value="1"/>
</dbReference>
<keyword evidence="4 15" id="KW-0548">Nucleotidyltransferase</keyword>
<dbReference type="AlphaFoldDB" id="A0A6I3SRK5"/>
<dbReference type="Pfam" id="PF22608">
    <property type="entry name" value="DNAX_ATPase_lid"/>
    <property type="match status" value="1"/>
</dbReference>
<feature type="region of interest" description="Disordered" evidence="13">
    <location>
        <begin position="420"/>
        <end position="440"/>
    </location>
</feature>
<dbReference type="GO" id="GO:0046872">
    <property type="term" value="F:metal ion binding"/>
    <property type="evidence" value="ECO:0007669"/>
    <property type="project" value="UniProtKB-KW"/>
</dbReference>
<proteinExistence type="inferred from homology"/>
<keyword evidence="6" id="KW-0479">Metal-binding</keyword>
<dbReference type="GO" id="GO:0003887">
    <property type="term" value="F:DNA-directed DNA polymerase activity"/>
    <property type="evidence" value="ECO:0007669"/>
    <property type="project" value="UniProtKB-KW"/>
</dbReference>
<evidence type="ECO:0000256" key="9">
    <source>
        <dbReference type="ARBA" id="ARBA00022840"/>
    </source>
</evidence>
<sequence>MWEEDMAYLALYREWRPQTFHELVGQEHVSRTLLNAITYKRIAHAYLFCGPRGTGKTTTAKILAKALNCTTDGKIKPCNQCANCQAINSGASHDVLEIDAASNRGVDEIRELREQVKYAPQEGTYKVYIIDEVHMLTTEAFNALLKTLEEPPANVIFVLATTEVHKIPATILSRCQRFDFRRLAVDEIANRLDKICGHHGIEATRDTLLFIARKAEGGMRDALGILDQCVSFAGQQIGTSDVTAILGAVADEVLFELSQGLAEGRLSDVLLKLNELINRGKEVRPLTQDLIEHFRDRLILKTVPSAEDLVDMPGDIAALVREKNDAYQAEELQGCISLLSQAENDMKWTTHPRILLEVAFVRISRREWPNSGEGASVGSTAAAGRRAAVLNGRINGGSPQGGAAAASMNGAGAFSGSGTAIHSGQGISPSPGGAAGGSSEMELRALRRRIESLEAKLRDLQQAVESSGGSIGEAKESPFVDKQIRPAAPIRPVPVAAPEETMTAAPSKTSEPPLSFDQVNDCWPDVLGQAVERISPLKRSILRGQARLAEVEQNRIILVHDNPLFNQTNDPRLADVSTVLKEEFSKALNRPVVVVLSHESQWKPSPAAQRGGAPKGEAQREAGTSEAQATQAVPLWADPTYIREKVFHDPNLPIEFVDDDLDQGKRPEA</sequence>
<evidence type="ECO:0000256" key="5">
    <source>
        <dbReference type="ARBA" id="ARBA00022705"/>
    </source>
</evidence>
<evidence type="ECO:0000256" key="6">
    <source>
        <dbReference type="ARBA" id="ARBA00022723"/>
    </source>
</evidence>
<accession>A0A6I3SRK5</accession>
<dbReference type="Pfam" id="PF13177">
    <property type="entry name" value="DNA_pol3_delta2"/>
    <property type="match status" value="1"/>
</dbReference>
<feature type="domain" description="AAA+ ATPase" evidence="14">
    <location>
        <begin position="42"/>
        <end position="184"/>
    </location>
</feature>
<dbReference type="Gene3D" id="1.20.272.10">
    <property type="match status" value="1"/>
</dbReference>
<dbReference type="CDD" id="cd00009">
    <property type="entry name" value="AAA"/>
    <property type="match status" value="1"/>
</dbReference>
<name>A0A6I3SRK5_HELMO</name>
<organism evidence="15 16">
    <name type="scientific">Heliobacterium mobile</name>
    <name type="common">Heliobacillus mobilis</name>
    <dbReference type="NCBI Taxonomy" id="28064"/>
    <lineage>
        <taxon>Bacteria</taxon>
        <taxon>Bacillati</taxon>
        <taxon>Bacillota</taxon>
        <taxon>Clostridia</taxon>
        <taxon>Eubacteriales</taxon>
        <taxon>Heliobacteriaceae</taxon>
        <taxon>Heliobacterium</taxon>
    </lineage>
</organism>
<dbReference type="GO" id="GO:0009360">
    <property type="term" value="C:DNA polymerase III complex"/>
    <property type="evidence" value="ECO:0007669"/>
    <property type="project" value="InterPro"/>
</dbReference>
<protein>
    <recommendedName>
        <fullName evidence="2">DNA-directed DNA polymerase</fullName>
        <ecNumber evidence="2">2.7.7.7</ecNumber>
    </recommendedName>
</protein>
<dbReference type="GO" id="GO:0006261">
    <property type="term" value="P:DNA-templated DNA replication"/>
    <property type="evidence" value="ECO:0007669"/>
    <property type="project" value="TreeGrafter"/>
</dbReference>